<organism evidence="1 2">
    <name type="scientific">Lentibacillus kimchii</name>
    <dbReference type="NCBI Taxonomy" id="1542911"/>
    <lineage>
        <taxon>Bacteria</taxon>
        <taxon>Bacillati</taxon>
        <taxon>Bacillota</taxon>
        <taxon>Bacilli</taxon>
        <taxon>Bacillales</taxon>
        <taxon>Bacillaceae</taxon>
        <taxon>Lentibacillus</taxon>
    </lineage>
</organism>
<evidence type="ECO:0000313" key="2">
    <source>
        <dbReference type="Proteomes" id="UP001596620"/>
    </source>
</evidence>
<proteinExistence type="predicted"/>
<accession>A0ABW2UUL3</accession>
<gene>
    <name evidence="1" type="ORF">ACFQU8_09995</name>
</gene>
<dbReference type="RefSeq" id="WP_382359496.1">
    <property type="nucleotide sequence ID" value="NZ_JBHTGR010000045.1"/>
</dbReference>
<dbReference type="Gene3D" id="3.90.1300.10">
    <property type="entry name" value="Amidase signature (AS) domain"/>
    <property type="match status" value="1"/>
</dbReference>
<dbReference type="SUPFAM" id="SSF75304">
    <property type="entry name" value="Amidase signature (AS) enzymes"/>
    <property type="match status" value="1"/>
</dbReference>
<sequence>MESPLLLQTIASIGEAIQHERVSVAEIADEALKQIERLNSRLNAVITTHPNVREQAEKYLFD</sequence>
<evidence type="ECO:0000313" key="1">
    <source>
        <dbReference type="EMBL" id="MFC7747556.1"/>
    </source>
</evidence>
<evidence type="ECO:0008006" key="3">
    <source>
        <dbReference type="Google" id="ProtNLM"/>
    </source>
</evidence>
<keyword evidence="2" id="KW-1185">Reference proteome</keyword>
<dbReference type="InterPro" id="IPR036928">
    <property type="entry name" value="AS_sf"/>
</dbReference>
<name>A0ABW2UUL3_9BACI</name>
<dbReference type="EMBL" id="JBHTGR010000045">
    <property type="protein sequence ID" value="MFC7747556.1"/>
    <property type="molecule type" value="Genomic_DNA"/>
</dbReference>
<dbReference type="Proteomes" id="UP001596620">
    <property type="component" value="Unassembled WGS sequence"/>
</dbReference>
<reference evidence="2" key="1">
    <citation type="journal article" date="2019" name="Int. J. Syst. Evol. Microbiol.">
        <title>The Global Catalogue of Microorganisms (GCM) 10K type strain sequencing project: providing services to taxonomists for standard genome sequencing and annotation.</title>
        <authorList>
            <consortium name="The Broad Institute Genomics Platform"/>
            <consortium name="The Broad Institute Genome Sequencing Center for Infectious Disease"/>
            <person name="Wu L."/>
            <person name="Ma J."/>
        </authorList>
    </citation>
    <scope>NUCLEOTIDE SEQUENCE [LARGE SCALE GENOMIC DNA]</scope>
    <source>
        <strain evidence="2">JCM 30234</strain>
    </source>
</reference>
<comment type="caution">
    <text evidence="1">The sequence shown here is derived from an EMBL/GenBank/DDBJ whole genome shotgun (WGS) entry which is preliminary data.</text>
</comment>
<protein>
    <recommendedName>
        <fullName evidence="3">Amidase</fullName>
    </recommendedName>
</protein>